<keyword evidence="3" id="KW-0106">Calcium</keyword>
<dbReference type="InterPro" id="IPR038081">
    <property type="entry name" value="CalX-like_sf"/>
</dbReference>
<evidence type="ECO:0000256" key="3">
    <source>
        <dbReference type="ARBA" id="ARBA00022837"/>
    </source>
</evidence>
<dbReference type="SMART" id="SM00237">
    <property type="entry name" value="Calx_beta"/>
    <property type="match status" value="2"/>
</dbReference>
<dbReference type="Pfam" id="PF03160">
    <property type="entry name" value="Calx-beta"/>
    <property type="match status" value="2"/>
</dbReference>
<evidence type="ECO:0000259" key="4">
    <source>
        <dbReference type="SMART" id="SM00237"/>
    </source>
</evidence>
<dbReference type="SUPFAM" id="SSF69318">
    <property type="entry name" value="Integrin alpha N-terminal domain"/>
    <property type="match status" value="4"/>
</dbReference>
<comment type="caution">
    <text evidence="5">The sequence shown here is derived from an EMBL/GenBank/DDBJ whole genome shotgun (WGS) entry which is preliminary data.</text>
</comment>
<dbReference type="GO" id="GO:0016020">
    <property type="term" value="C:membrane"/>
    <property type="evidence" value="ECO:0007669"/>
    <property type="project" value="InterPro"/>
</dbReference>
<feature type="domain" description="Calx-beta" evidence="4">
    <location>
        <begin position="962"/>
        <end position="1062"/>
    </location>
</feature>
<dbReference type="Pfam" id="PF01839">
    <property type="entry name" value="FG-GAP"/>
    <property type="match status" value="1"/>
</dbReference>
<dbReference type="InterPro" id="IPR028994">
    <property type="entry name" value="Integrin_alpha_N"/>
</dbReference>
<dbReference type="Gene3D" id="2.30.30.100">
    <property type="match status" value="12"/>
</dbReference>
<sequence>MNSALLPILPAVYDILFDFAQSDDFWANLETAFGTGYDVVKATQLRQQWQSRDFSQLPPITVQNLGNSGIFGAYSSSTNRIYLSASFLNRAAPAAIVDVIVEEIGHFIDAQINSSDTPGDEGQLFSALVRGESLTEAEIAAIQEENDAATITVDGQAISVEMAFGTPTNFSVGTSPISVTVGDFNGDGKSDLAVANYNSNNVSVLLGTGTGSFGAATNFTVGNGPASVTVGDFNGDGKSDLATANGSSNNVSVLLGTGAGSFEPATNFSVGTGAISVTVGDFNGDGKSDLAVANAGSNNISVLLGNGTGGFSTATNFSVGTFPRSVTLGDFNGDGKIDLATANYVTHNVSVLLGTGTGSFGIATNFSVGDRPISVTVGDINLDGKSDLAVANAGSNNISVLLGNGTGGFSTATNFSVGTFPRSVTLGDFNGDGKIDLATANYVTHNVSVLLGTGTGSFGIATNFSVGDRPISVTVGDINLDGKSDLAVANAGSNNFSILLNTTPKITIAPGTNPVEGGTIGTFIITLDTPAPTGGIVVNFNTTGSTATIPADYSLTAGTNITAVTANTFTIAAGATTATLNVVAVSDAVNDPNETVKVNLTSGGDYILGANSSASFTPPTNFAAGSSPTSVTVGDFNGDGKLDLATVSRRNNNNVSILLGTGTGSFGTATNFTVGYGPTSIKVGDFNGDGKLDLVTSNVDNSNVSVLLGTGTGSFDTARNFTVGQAPFSVAVGDFNGDGKLDLATANYVGRSVSVLTGTGTGNFVPATNFYANYPYSLTVGDFNGDGKLDLVTSEHYNTVTIHMGNGTGSFGTETSFTVGITPRSLAVGDFNGDGKLDLVTGNRFTTNLSVLLGTGTGSFGTATNFSVGIKPRSVTVGDFNGDGKLDLATSNYGSNSNTVSILLGTGTGSFGNATNVTVAGGSPYSLTVGDFNGDGKLDLATGEISNNSVSILLNADPTATVTITDVPQPPISLSINDVTVTEGNSGTTNATFTVSLSSAASTVVSVDYATANGTATAGTDYIALPTTPLTFNPGETSKTITVPVNGDNQVELNETFFVNLSNLQTNGSNVSLADNQGQGTINNDDSATISINDVTVIEGNSGTTNAVFTVTLSNQVDTAVTVNYATANGTATTADNDYTAITTTPLTFNAGETSKTITVAVNGDTKVESNETFFVNLSNLQANGRNVTIADNQGQGTITNDDRSTFKKTIIGGPGNDNLIGSQGVDYIFGRGGNDTLTGGNGADSFVFNNITEGIDTITDFGGGDRIEISASGFGGNLTANAVLDQSQFVLGSAASNINHRFIYNNSTGDLFFDPDGIGTIAQQKLAILTGAPSLSAIDIFVFT</sequence>
<dbReference type="GO" id="GO:0005509">
    <property type="term" value="F:calcium ion binding"/>
    <property type="evidence" value="ECO:0007669"/>
    <property type="project" value="InterPro"/>
</dbReference>
<reference evidence="5 6" key="1">
    <citation type="submission" date="2018-09" db="EMBL/GenBank/DDBJ databases">
        <title>Evolutionary history of phycoerythrin pigmentation in the water bloom-forming cyanobacterium Microcystis aeruginosa.</title>
        <authorList>
            <person name="Tanabe Y."/>
            <person name="Tanabe Y."/>
            <person name="Yamaguchi H."/>
        </authorList>
    </citation>
    <scope>NUCLEOTIDE SEQUENCE [LARGE SCALE GENOMIC DNA]</scope>
    <source>
        <strain evidence="5 6">NIES-2519</strain>
    </source>
</reference>
<keyword evidence="2" id="KW-0677">Repeat</keyword>
<dbReference type="InterPro" id="IPR001343">
    <property type="entry name" value="Hemolysn_Ca-bd"/>
</dbReference>
<proteinExistence type="predicted"/>
<dbReference type="InterPro" id="IPR013517">
    <property type="entry name" value="FG-GAP"/>
</dbReference>
<dbReference type="Pfam" id="PF00353">
    <property type="entry name" value="HemolysinCabind"/>
    <property type="match status" value="1"/>
</dbReference>
<feature type="domain" description="Calx-beta" evidence="4">
    <location>
        <begin position="1078"/>
        <end position="1179"/>
    </location>
</feature>
<dbReference type="PRINTS" id="PR00313">
    <property type="entry name" value="CABNDNGRPT"/>
</dbReference>
<dbReference type="EMBL" id="BHVO01000039">
    <property type="protein sequence ID" value="GCA70935.1"/>
    <property type="molecule type" value="Genomic_DNA"/>
</dbReference>
<evidence type="ECO:0000313" key="6">
    <source>
        <dbReference type="Proteomes" id="UP000323569"/>
    </source>
</evidence>
<accession>A0A5A5R7U5</accession>
<dbReference type="InterPro" id="IPR018511">
    <property type="entry name" value="Hemolysin-typ_Ca-bd_CS"/>
</dbReference>
<dbReference type="GO" id="GO:0007154">
    <property type="term" value="P:cell communication"/>
    <property type="evidence" value="ECO:0007669"/>
    <property type="project" value="InterPro"/>
</dbReference>
<dbReference type="RefSeq" id="WP_253852038.1">
    <property type="nucleotide sequence ID" value="NZ_BHVO01000039.1"/>
</dbReference>
<dbReference type="Proteomes" id="UP000323569">
    <property type="component" value="Unassembled WGS sequence"/>
</dbReference>
<evidence type="ECO:0000256" key="1">
    <source>
        <dbReference type="ARBA" id="ARBA00022729"/>
    </source>
</evidence>
<dbReference type="PANTHER" id="PTHR46580:SF2">
    <property type="entry name" value="MAM DOMAIN-CONTAINING PROTEIN"/>
    <property type="match status" value="1"/>
</dbReference>
<organism evidence="5 6">
    <name type="scientific">Microcystis aeruginosa NIES-2519</name>
    <dbReference type="NCBI Taxonomy" id="2303981"/>
    <lineage>
        <taxon>Bacteria</taxon>
        <taxon>Bacillati</taxon>
        <taxon>Cyanobacteriota</taxon>
        <taxon>Cyanophyceae</taxon>
        <taxon>Oscillatoriophycideae</taxon>
        <taxon>Chroococcales</taxon>
        <taxon>Microcystaceae</taxon>
        <taxon>Microcystis</taxon>
    </lineage>
</organism>
<dbReference type="PROSITE" id="PS00330">
    <property type="entry name" value="HEMOLYSIN_CALCIUM"/>
    <property type="match status" value="1"/>
</dbReference>
<name>A0A5A5R7U5_MICAE</name>
<dbReference type="InterPro" id="IPR003644">
    <property type="entry name" value="Calx_beta"/>
</dbReference>
<evidence type="ECO:0000313" key="5">
    <source>
        <dbReference type="EMBL" id="GCA70935.1"/>
    </source>
</evidence>
<gene>
    <name evidence="5" type="ORF">MiYa_02471</name>
</gene>
<dbReference type="PANTHER" id="PTHR46580">
    <property type="entry name" value="SENSOR KINASE-RELATED"/>
    <property type="match status" value="1"/>
</dbReference>
<protein>
    <recommendedName>
        <fullName evidence="4">Calx-beta domain-containing protein</fullName>
    </recommendedName>
</protein>
<dbReference type="SUPFAM" id="SSF141072">
    <property type="entry name" value="CalX-like"/>
    <property type="match status" value="2"/>
</dbReference>
<evidence type="ECO:0000256" key="2">
    <source>
        <dbReference type="ARBA" id="ARBA00022737"/>
    </source>
</evidence>
<dbReference type="Gene3D" id="2.60.40.2030">
    <property type="match status" value="3"/>
</dbReference>
<keyword evidence="1" id="KW-0732">Signal</keyword>
<dbReference type="Pfam" id="PF13517">
    <property type="entry name" value="FG-GAP_3"/>
    <property type="match status" value="7"/>
</dbReference>